<feature type="domain" description="TonB-dependent receptor plug" evidence="9">
    <location>
        <begin position="125"/>
        <end position="251"/>
    </location>
</feature>
<dbReference type="Gene3D" id="2.60.40.1120">
    <property type="entry name" value="Carboxypeptidase-like, regulatory domain"/>
    <property type="match status" value="1"/>
</dbReference>
<dbReference type="Gene3D" id="2.40.170.20">
    <property type="entry name" value="TonB-dependent receptor, beta-barrel domain"/>
    <property type="match status" value="1"/>
</dbReference>
<dbReference type="Gene3D" id="2.170.130.10">
    <property type="entry name" value="TonB-dependent receptor, plug domain"/>
    <property type="match status" value="1"/>
</dbReference>
<dbReference type="Pfam" id="PF13715">
    <property type="entry name" value="CarbopepD_reg_2"/>
    <property type="match status" value="1"/>
</dbReference>
<keyword evidence="6 7" id="KW-0998">Cell outer membrane</keyword>
<dbReference type="NCBIfam" id="TIGR04057">
    <property type="entry name" value="SusC_RagA_signa"/>
    <property type="match status" value="1"/>
</dbReference>
<evidence type="ECO:0000256" key="4">
    <source>
        <dbReference type="ARBA" id="ARBA00022692"/>
    </source>
</evidence>
<dbReference type="InterPro" id="IPR012910">
    <property type="entry name" value="Plug_dom"/>
</dbReference>
<evidence type="ECO:0000256" key="8">
    <source>
        <dbReference type="SAM" id="SignalP"/>
    </source>
</evidence>
<keyword evidence="5 7" id="KW-0472">Membrane</keyword>
<dbReference type="InterPro" id="IPR037066">
    <property type="entry name" value="Plug_dom_sf"/>
</dbReference>
<accession>A0A927BAP4</accession>
<gene>
    <name evidence="10" type="ORF">IC235_02195</name>
</gene>
<keyword evidence="11" id="KW-1185">Reference proteome</keyword>
<dbReference type="RefSeq" id="WP_191003531.1">
    <property type="nucleotide sequence ID" value="NZ_JACXAD010000002.1"/>
</dbReference>
<sequence length="1063" mass="114428">MKHHYLAKLLFLLLFAAFGFPSGAFAQTGSVSGRVTDGKKEGIPGATVLIDGTTLGSSSNVDGTYSIQNVPAGARTLVFSFVGYNTVRLPVTVVAGQNVEISTSLIENTTQLSEAVVVAYGTQERREVTGSISTVKADRIANNSVPSFDAALQGRAAGLQVVQSNAAAGSAVRIRVRGTASITASGEPLYVIDGVPVDNSDISDQDFSRNSVKANNLNPLAAINPNDIESISVLKDASATALYGSRGANGVVLVTTKRGKTGKTTFNVSYYTGVSEATRKLPLLNAQEWLQLYNEARVNDGLAPLGPNETVSVNGIGFTPNSVAGVNTNWVDEALRTGSVNDASVSASGGNEKTRFFVGTGYRQEKGILKGNDFLRLSGRINLDHSANEKLDLGTQINLNYVDNDQVPTSFNGGIGTAQSSALPIFPVYNPDGTFFGTQFGNTGTNIVAQRENTYVSKGLRTLANLYAQYKIVKGLTFRSELGLDLFNQLERRYESPVNRYFTGVDASGNNLPRIGLGTTSERQSNRFNYNSNNLLTYEKSLNEENQLKVLLGFNAQKFNNHDLAASASGSAVGFVNPYFTQGLNNLAFAPGAPAGGGQPVTGTSSRDYYTFLSYLGRVNYVFKNRYLLEASARIDGSSLFGPNNRYGFFPGASAGWIISEESFMENLSVVSFLKLHSSFGITGNANIPSFQYLGRYQQTGNYIGQPASGRSVLENPDLSWEKNRAVDLGLDYGFLQGRISGTIAVYQKTSSDLLLSRKVQASAAGFNPSNEVLNVFINSGVVVRNRGIEFDVTSKNLVGPLTWTTSFNIAHNSNIVTNNGGFDSPDFFGQGEGDTRIIQGQPIGISYIPRYAGVDPATGDELIYDKNTGEKIKLTAASQDVNRVAIGHPFPNYTGGLENIFGYKGFDFSVLLTFSQGNQIYDDGAKYQQGGRLGSWNQRREVLNRWQKPGDITEVPRVSLIEGGRADQSNSSRYLYDASFLRVRTASIGYTLPAAISGAAHIASARIFVSGQNLFVFTKYAGWDPEVVRYNFSNGQGNTSFGAPYLPTPQQRVVTAGVNLSL</sequence>
<reference evidence="10" key="1">
    <citation type="submission" date="2020-09" db="EMBL/GenBank/DDBJ databases">
        <authorList>
            <person name="Kim M.K."/>
        </authorList>
    </citation>
    <scope>NUCLEOTIDE SEQUENCE</scope>
    <source>
        <strain evidence="10">BT664</strain>
    </source>
</reference>
<keyword evidence="8" id="KW-0732">Signal</keyword>
<proteinExistence type="inferred from homology"/>
<keyword evidence="3 7" id="KW-1134">Transmembrane beta strand</keyword>
<evidence type="ECO:0000256" key="3">
    <source>
        <dbReference type="ARBA" id="ARBA00022452"/>
    </source>
</evidence>
<evidence type="ECO:0000256" key="7">
    <source>
        <dbReference type="PROSITE-ProRule" id="PRU01360"/>
    </source>
</evidence>
<name>A0A927BAP4_9BACT</name>
<feature type="chain" id="PRO_5037909437" evidence="8">
    <location>
        <begin position="27"/>
        <end position="1063"/>
    </location>
</feature>
<dbReference type="PROSITE" id="PS52016">
    <property type="entry name" value="TONB_DEPENDENT_REC_3"/>
    <property type="match status" value="1"/>
</dbReference>
<keyword evidence="2 7" id="KW-0813">Transport</keyword>
<evidence type="ECO:0000256" key="5">
    <source>
        <dbReference type="ARBA" id="ARBA00023136"/>
    </source>
</evidence>
<dbReference type="EMBL" id="JACXAD010000002">
    <property type="protein sequence ID" value="MBD2766699.1"/>
    <property type="molecule type" value="Genomic_DNA"/>
</dbReference>
<comment type="similarity">
    <text evidence="7">Belongs to the TonB-dependent receptor family.</text>
</comment>
<dbReference type="InterPro" id="IPR036942">
    <property type="entry name" value="Beta-barrel_TonB_sf"/>
</dbReference>
<dbReference type="AlphaFoldDB" id="A0A927BAP4"/>
<evidence type="ECO:0000256" key="1">
    <source>
        <dbReference type="ARBA" id="ARBA00004571"/>
    </source>
</evidence>
<evidence type="ECO:0000256" key="6">
    <source>
        <dbReference type="ARBA" id="ARBA00023237"/>
    </source>
</evidence>
<organism evidence="10 11">
    <name type="scientific">Hymenobacter montanus</name>
    <dbReference type="NCBI Taxonomy" id="2771359"/>
    <lineage>
        <taxon>Bacteria</taxon>
        <taxon>Pseudomonadati</taxon>
        <taxon>Bacteroidota</taxon>
        <taxon>Cytophagia</taxon>
        <taxon>Cytophagales</taxon>
        <taxon>Hymenobacteraceae</taxon>
        <taxon>Hymenobacter</taxon>
    </lineage>
</organism>
<comment type="subcellular location">
    <subcellularLocation>
        <location evidence="1 7">Cell outer membrane</location>
        <topology evidence="1 7">Multi-pass membrane protein</topology>
    </subcellularLocation>
</comment>
<dbReference type="InterPro" id="IPR023996">
    <property type="entry name" value="TonB-dep_OMP_SusC/RagA"/>
</dbReference>
<dbReference type="SUPFAM" id="SSF56935">
    <property type="entry name" value="Porins"/>
    <property type="match status" value="1"/>
</dbReference>
<dbReference type="GO" id="GO:0009279">
    <property type="term" value="C:cell outer membrane"/>
    <property type="evidence" value="ECO:0007669"/>
    <property type="project" value="UniProtKB-SubCell"/>
</dbReference>
<dbReference type="InterPro" id="IPR039426">
    <property type="entry name" value="TonB-dep_rcpt-like"/>
</dbReference>
<comment type="caution">
    <text evidence="10">The sequence shown here is derived from an EMBL/GenBank/DDBJ whole genome shotgun (WGS) entry which is preliminary data.</text>
</comment>
<feature type="signal peptide" evidence="8">
    <location>
        <begin position="1"/>
        <end position="26"/>
    </location>
</feature>
<keyword evidence="4 7" id="KW-0812">Transmembrane</keyword>
<dbReference type="InterPro" id="IPR023997">
    <property type="entry name" value="TonB-dep_OMP_SusC/RagA_CS"/>
</dbReference>
<evidence type="ECO:0000313" key="11">
    <source>
        <dbReference type="Proteomes" id="UP000612233"/>
    </source>
</evidence>
<dbReference type="Pfam" id="PF07715">
    <property type="entry name" value="Plug"/>
    <property type="match status" value="1"/>
</dbReference>
<evidence type="ECO:0000259" key="9">
    <source>
        <dbReference type="Pfam" id="PF07715"/>
    </source>
</evidence>
<dbReference type="NCBIfam" id="TIGR04056">
    <property type="entry name" value="OMP_RagA_SusC"/>
    <property type="match status" value="1"/>
</dbReference>
<evidence type="ECO:0000313" key="10">
    <source>
        <dbReference type="EMBL" id="MBD2766699.1"/>
    </source>
</evidence>
<dbReference type="InterPro" id="IPR008969">
    <property type="entry name" value="CarboxyPept-like_regulatory"/>
</dbReference>
<keyword evidence="10" id="KW-0675">Receptor</keyword>
<dbReference type="Proteomes" id="UP000612233">
    <property type="component" value="Unassembled WGS sequence"/>
</dbReference>
<evidence type="ECO:0000256" key="2">
    <source>
        <dbReference type="ARBA" id="ARBA00022448"/>
    </source>
</evidence>
<protein>
    <submittedName>
        <fullName evidence="10">TonB-dependent receptor</fullName>
    </submittedName>
</protein>
<dbReference type="SUPFAM" id="SSF49464">
    <property type="entry name" value="Carboxypeptidase regulatory domain-like"/>
    <property type="match status" value="1"/>
</dbReference>